<dbReference type="AlphaFoldDB" id="A0A2K3CNH0"/>
<evidence type="ECO:0000259" key="2">
    <source>
        <dbReference type="PROSITE" id="PS50011"/>
    </source>
</evidence>
<feature type="binding site" evidence="1">
    <location>
        <position position="80"/>
    </location>
    <ligand>
        <name>ATP</name>
        <dbReference type="ChEBI" id="CHEBI:30616"/>
    </ligand>
</feature>
<dbReference type="PROSITE" id="PS50011">
    <property type="entry name" value="PROTEIN_KINASE_DOM"/>
    <property type="match status" value="1"/>
</dbReference>
<dbReference type="Gramene" id="PNW69815">
    <property type="protein sequence ID" value="PNW69815"/>
    <property type="gene ID" value="CHLRE_19g751147v5"/>
</dbReference>
<dbReference type="GO" id="GO:0004672">
    <property type="term" value="F:protein kinase activity"/>
    <property type="evidence" value="ECO:0007669"/>
    <property type="project" value="InterPro"/>
</dbReference>
<dbReference type="InterPro" id="IPR017441">
    <property type="entry name" value="Protein_kinase_ATP_BS"/>
</dbReference>
<dbReference type="PANTHER" id="PTHR44329:SF214">
    <property type="entry name" value="PROTEIN KINASE DOMAIN-CONTAINING PROTEIN"/>
    <property type="match status" value="1"/>
</dbReference>
<protein>
    <recommendedName>
        <fullName evidence="2">Protein kinase domain-containing protein</fullName>
    </recommendedName>
</protein>
<dbReference type="PaxDb" id="3055-EDO96444"/>
<dbReference type="InterPro" id="IPR001245">
    <property type="entry name" value="Ser-Thr/Tyr_kinase_cat_dom"/>
</dbReference>
<dbReference type="KEGG" id="cre:CHLRE_19g750997v5"/>
<dbReference type="RefSeq" id="XP_042914230.1">
    <property type="nucleotide sequence ID" value="XM_043072854.1"/>
</dbReference>
<dbReference type="EMBL" id="KZ454946">
    <property type="protein sequence ID" value="PNW69811.1"/>
    <property type="molecule type" value="Genomic_DNA"/>
</dbReference>
<evidence type="ECO:0000256" key="1">
    <source>
        <dbReference type="PROSITE-ProRule" id="PRU10141"/>
    </source>
</evidence>
<sequence length="296" mass="31872">MPEMRVEDIFASESSVRLREAGSIAPYLLASTRTLIAPEHILVNTVDELTEGIEVKNALGSGGFATVFKGVYQASEVAVKLAITPNNTDQDLFCFEAVLAQQLRHPHVVATYCARGAKMTIEMIEELYKAHEAELGLQAGGDKGAGAAGGRAAGGGGAGFAHRYRSMPPEAYNLLLKLPSMRSDDNMGNPRVVAQKQQGSGWAHALQTISVLPDEILMVMVLELCESGSLSSALRNGTFTPQPGRLSPLTARRMLVRTATEVCRGMLHLHNANVIHGDLKVRASQARREPRKASMI</sequence>
<reference evidence="4" key="2">
    <citation type="submission" date="2017-07" db="EMBL/GenBank/DDBJ databases">
        <title>WGS assembly of Chlamydomonas reinhardtii.</title>
        <authorList>
            <consortium name="Chlamydomonas Annotation Team"/>
            <consortium name="JGI Annotation Team"/>
            <person name="Merchant S.S."/>
            <person name="Prochnik S.E."/>
            <person name="Vallon O."/>
            <person name="Harris E.H."/>
            <person name="Karpowicz S.J."/>
            <person name="Witman G.B."/>
            <person name="Terry A."/>
            <person name="Salamov A."/>
            <person name="Fritz-Laylin L.K."/>
            <person name="Marechal-Drouard L."/>
            <person name="Marshall W.F."/>
            <person name="Qu L.H."/>
            <person name="Nelson D.R."/>
            <person name="Sanderfoot A.A."/>
            <person name="Spalding M.H."/>
            <person name="Kapitonov V.V."/>
            <person name="Ren Q."/>
            <person name="Ferris P."/>
            <person name="Lindquist E."/>
            <person name="Shapiro H."/>
            <person name="Lucas S.M."/>
            <person name="Grimwood J."/>
            <person name="Schmutz J."/>
            <person name="Grigoriev I.V."/>
            <person name="Rokhsar D.S."/>
        </authorList>
    </citation>
    <scope>NUCLEOTIDE SEQUENCE</scope>
    <source>
        <strain evidence="4">CC-503 cw92 mt+</strain>
    </source>
</reference>
<organism evidence="4 5">
    <name type="scientific">Chlamydomonas reinhardtii</name>
    <name type="common">Chlamydomonas smithii</name>
    <dbReference type="NCBI Taxonomy" id="3055"/>
    <lineage>
        <taxon>Eukaryota</taxon>
        <taxon>Viridiplantae</taxon>
        <taxon>Chlorophyta</taxon>
        <taxon>core chlorophytes</taxon>
        <taxon>Chlorophyceae</taxon>
        <taxon>CS clade</taxon>
        <taxon>Chlamydomonadales</taxon>
        <taxon>Chlamydomonadaceae</taxon>
        <taxon>Chlamydomonas</taxon>
    </lineage>
</organism>
<gene>
    <name evidence="3" type="ORF">CHLRE_19g750997v5</name>
    <name evidence="4" type="ORF">CHLRE_19g751147v5</name>
</gene>
<evidence type="ECO:0000313" key="3">
    <source>
        <dbReference type="EMBL" id="PNW69811.1"/>
    </source>
</evidence>
<keyword evidence="1" id="KW-0067">ATP-binding</keyword>
<dbReference type="GeneID" id="5729174"/>
<dbReference type="InterPro" id="IPR051681">
    <property type="entry name" value="Ser/Thr_Kinases-Pseudokinases"/>
</dbReference>
<dbReference type="PANTHER" id="PTHR44329">
    <property type="entry name" value="SERINE/THREONINE-PROTEIN KINASE TNNI3K-RELATED"/>
    <property type="match status" value="1"/>
</dbReference>
<proteinExistence type="predicted"/>
<accession>A0A2K3CNH0</accession>
<dbReference type="Gene3D" id="3.30.200.20">
    <property type="entry name" value="Phosphorylase Kinase, domain 1"/>
    <property type="match status" value="1"/>
</dbReference>
<evidence type="ECO:0000313" key="4">
    <source>
        <dbReference type="EMBL" id="PNW69815.1"/>
    </source>
</evidence>
<dbReference type="ExpressionAtlas" id="A0A2K3CNH0">
    <property type="expression patterns" value="baseline"/>
</dbReference>
<dbReference type="OrthoDB" id="686240at2759"/>
<dbReference type="GO" id="GO:0005524">
    <property type="term" value="F:ATP binding"/>
    <property type="evidence" value="ECO:0007669"/>
    <property type="project" value="UniProtKB-UniRule"/>
</dbReference>
<dbReference type="InterPro" id="IPR000719">
    <property type="entry name" value="Prot_kinase_dom"/>
</dbReference>
<dbReference type="Gene3D" id="1.10.510.10">
    <property type="entry name" value="Transferase(Phosphotransferase) domain 1"/>
    <property type="match status" value="1"/>
</dbReference>
<dbReference type="Gramene" id="PNW69811">
    <property type="protein sequence ID" value="PNW69811"/>
    <property type="gene ID" value="CHLRE_19g750997v5"/>
</dbReference>
<dbReference type="SUPFAM" id="SSF56112">
    <property type="entry name" value="Protein kinase-like (PK-like)"/>
    <property type="match status" value="1"/>
</dbReference>
<evidence type="ECO:0000313" key="5">
    <source>
        <dbReference type="Proteomes" id="UP000006906"/>
    </source>
</evidence>
<dbReference type="EMBL" id="KZ454946">
    <property type="protein sequence ID" value="PNW69815.1"/>
    <property type="molecule type" value="Genomic_DNA"/>
</dbReference>
<name>A0A2K3CNH0_CHLRE</name>
<keyword evidence="1" id="KW-0547">Nucleotide-binding</keyword>
<reference evidence="4 5" key="1">
    <citation type="journal article" date="2007" name="Science">
        <title>The Chlamydomonas genome reveals the evolution of key animal and plant functions.</title>
        <authorList>
            <person name="Merchant S.S."/>
            <person name="Prochnik S.E."/>
            <person name="Vallon O."/>
            <person name="Harris E.H."/>
            <person name="Karpowicz S.J."/>
            <person name="Witman G.B."/>
            <person name="Terry A."/>
            <person name="Salamov A."/>
            <person name="Fritz-Laylin L.K."/>
            <person name="Marechal-Drouard L."/>
            <person name="Marshall W.F."/>
            <person name="Qu L.H."/>
            <person name="Nelson D.R."/>
            <person name="Sanderfoot A.A."/>
            <person name="Spalding M.H."/>
            <person name="Kapitonov V.V."/>
            <person name="Ren Q."/>
            <person name="Ferris P."/>
            <person name="Lindquist E."/>
            <person name="Shapiro H."/>
            <person name="Lucas S.M."/>
            <person name="Grimwood J."/>
            <person name="Schmutz J."/>
            <person name="Cardol P."/>
            <person name="Cerutti H."/>
            <person name="Chanfreau G."/>
            <person name="Chen C.L."/>
            <person name="Cognat V."/>
            <person name="Croft M.T."/>
            <person name="Dent R."/>
            <person name="Dutcher S."/>
            <person name="Fernandez E."/>
            <person name="Fukuzawa H."/>
            <person name="Gonzalez-Ballester D."/>
            <person name="Gonzalez-Halphen D."/>
            <person name="Hallmann A."/>
            <person name="Hanikenne M."/>
            <person name="Hippler M."/>
            <person name="Inwood W."/>
            <person name="Jabbari K."/>
            <person name="Kalanon M."/>
            <person name="Kuras R."/>
            <person name="Lefebvre P.A."/>
            <person name="Lemaire S.D."/>
            <person name="Lobanov A.V."/>
            <person name="Lohr M."/>
            <person name="Manuell A."/>
            <person name="Meier I."/>
            <person name="Mets L."/>
            <person name="Mittag M."/>
            <person name="Mittelmeier T."/>
            <person name="Moroney J.V."/>
            <person name="Moseley J."/>
            <person name="Napoli C."/>
            <person name="Nedelcu A.M."/>
            <person name="Niyogi K."/>
            <person name="Novoselov S.V."/>
            <person name="Paulsen I.T."/>
            <person name="Pazour G."/>
            <person name="Purton S."/>
            <person name="Ral J.P."/>
            <person name="Riano-Pachon D.M."/>
            <person name="Riekhof W."/>
            <person name="Rymarquis L."/>
            <person name="Schroda M."/>
            <person name="Stern D."/>
            <person name="Umen J."/>
            <person name="Willows R."/>
            <person name="Wilson N."/>
            <person name="Zimmer S.L."/>
            <person name="Allmer J."/>
            <person name="Balk J."/>
            <person name="Bisova K."/>
            <person name="Chen C.J."/>
            <person name="Elias M."/>
            <person name="Gendler K."/>
            <person name="Hauser C."/>
            <person name="Lamb M.R."/>
            <person name="Ledford H."/>
            <person name="Long J.C."/>
            <person name="Minagawa J."/>
            <person name="Page M.D."/>
            <person name="Pan J."/>
            <person name="Pootakham W."/>
            <person name="Roje S."/>
            <person name="Rose A."/>
            <person name="Stahlberg E."/>
            <person name="Terauchi A.M."/>
            <person name="Yang P."/>
            <person name="Ball S."/>
            <person name="Bowler C."/>
            <person name="Dieckmann C.L."/>
            <person name="Gladyshev V.N."/>
            <person name="Green P."/>
            <person name="Jorgensen R."/>
            <person name="Mayfield S."/>
            <person name="Mueller-Roeber B."/>
            <person name="Rajamani S."/>
            <person name="Sayre R.T."/>
            <person name="Brokstein P."/>
            <person name="Dubchak I."/>
            <person name="Goodstein D."/>
            <person name="Hornick L."/>
            <person name="Huang Y.W."/>
            <person name="Jhaveri J."/>
            <person name="Luo Y."/>
            <person name="Martinez D."/>
            <person name="Ngau W.C."/>
            <person name="Otillar B."/>
            <person name="Poliakov A."/>
            <person name="Porter A."/>
            <person name="Szajkowski L."/>
            <person name="Werner G."/>
            <person name="Zhou K."/>
            <person name="Grigoriev I.V."/>
            <person name="Rokhsar D.S."/>
            <person name="Grossman A.R."/>
        </authorList>
    </citation>
    <scope>NUCLEOTIDE SEQUENCE [LARGE SCALE GENOMIC DNA]</scope>
    <source>
        <strain evidence="5">CC-503</strain>
        <strain evidence="4">CC-503 cw92 mt+</strain>
    </source>
</reference>
<dbReference type="Proteomes" id="UP000006906">
    <property type="component" value="Unassembled WGS sequence"/>
</dbReference>
<dbReference type="Pfam" id="PF07714">
    <property type="entry name" value="PK_Tyr_Ser-Thr"/>
    <property type="match status" value="2"/>
</dbReference>
<dbReference type="PROSITE" id="PS00107">
    <property type="entry name" value="PROTEIN_KINASE_ATP"/>
    <property type="match status" value="1"/>
</dbReference>
<feature type="domain" description="Protein kinase" evidence="2">
    <location>
        <begin position="53"/>
        <end position="296"/>
    </location>
</feature>
<keyword evidence="5" id="KW-1185">Reference proteome</keyword>
<dbReference type="InterPro" id="IPR011009">
    <property type="entry name" value="Kinase-like_dom_sf"/>
</dbReference>